<gene>
    <name evidence="2" type="ORF">KK062_29620</name>
</gene>
<dbReference type="RefSeq" id="WP_254088000.1">
    <property type="nucleotide sequence ID" value="NZ_JAHESE010000070.1"/>
</dbReference>
<dbReference type="InterPro" id="IPR031709">
    <property type="entry name" value="PutAbiC"/>
</dbReference>
<feature type="transmembrane region" description="Helical" evidence="1">
    <location>
        <begin position="21"/>
        <end position="42"/>
    </location>
</feature>
<keyword evidence="1" id="KW-0472">Membrane</keyword>
<protein>
    <recommendedName>
        <fullName evidence="4">Phage abortive infection protein</fullName>
    </recommendedName>
</protein>
<dbReference type="AlphaFoldDB" id="A0AAP2GX83"/>
<keyword evidence="1" id="KW-0812">Transmembrane</keyword>
<keyword evidence="3" id="KW-1185">Reference proteome</keyword>
<feature type="transmembrane region" description="Helical" evidence="1">
    <location>
        <begin position="54"/>
        <end position="75"/>
    </location>
</feature>
<accession>A0AAP2GX83</accession>
<evidence type="ECO:0000256" key="1">
    <source>
        <dbReference type="SAM" id="Phobius"/>
    </source>
</evidence>
<proteinExistence type="predicted"/>
<evidence type="ECO:0000313" key="3">
    <source>
        <dbReference type="Proteomes" id="UP001319080"/>
    </source>
</evidence>
<name>A0AAP2GX83_9BACT</name>
<comment type="caution">
    <text evidence="2">The sequence shown here is derived from an EMBL/GenBank/DDBJ whole genome shotgun (WGS) entry which is preliminary data.</text>
</comment>
<sequence length="281" mass="33652">MKDLKVEMFAIDRLTNRLRPLAWLFVGLSFLFAIYPLIWFDIKALKYNEYGDYVGGPVAAFLTLGSMFFIYITYLSQRYQVLLQQNEIRENLNQNYSSQFEARFFQLLHLHASNVSLMDYRNRKGEVLSVGRDCFRTYYKKFEKAILRVRKREFRKLYSLSNDVVLNLSEYESIEIALEDVLDEFTFVYTKFQSDLDPYYRSMEHLIGYTHQSELQEKQKEEFFEILRAQLSTYELVFVYYFIHLGGEFSGRQLSKLAKSYNLVRDVDEVDLFHGDKRIRF</sequence>
<dbReference type="Pfam" id="PF16872">
    <property type="entry name" value="putAbiC"/>
    <property type="match status" value="1"/>
</dbReference>
<evidence type="ECO:0008006" key="4">
    <source>
        <dbReference type="Google" id="ProtNLM"/>
    </source>
</evidence>
<dbReference type="EMBL" id="JAHESE010000070">
    <property type="protein sequence ID" value="MBT1712437.1"/>
    <property type="molecule type" value="Genomic_DNA"/>
</dbReference>
<evidence type="ECO:0000313" key="2">
    <source>
        <dbReference type="EMBL" id="MBT1712437.1"/>
    </source>
</evidence>
<dbReference type="Proteomes" id="UP001319080">
    <property type="component" value="Unassembled WGS sequence"/>
</dbReference>
<organism evidence="2 3">
    <name type="scientific">Dawidia cretensis</name>
    <dbReference type="NCBI Taxonomy" id="2782350"/>
    <lineage>
        <taxon>Bacteria</taxon>
        <taxon>Pseudomonadati</taxon>
        <taxon>Bacteroidota</taxon>
        <taxon>Cytophagia</taxon>
        <taxon>Cytophagales</taxon>
        <taxon>Chryseotaleaceae</taxon>
        <taxon>Dawidia</taxon>
    </lineage>
</organism>
<reference evidence="2 3" key="1">
    <citation type="submission" date="2021-05" db="EMBL/GenBank/DDBJ databases">
        <title>A Polyphasic approach of four new species of the genus Ohtaekwangia: Ohtaekwangia histidinii sp. nov., Ohtaekwangia cretensis sp. nov., Ohtaekwangia indiensis sp. nov., Ohtaekwangia reichenbachii sp. nov. from diverse environment.</title>
        <authorList>
            <person name="Octaviana S."/>
        </authorList>
    </citation>
    <scope>NUCLEOTIDE SEQUENCE [LARGE SCALE GENOMIC DNA]</scope>
    <source>
        <strain evidence="2 3">PWU5</strain>
    </source>
</reference>
<keyword evidence="1" id="KW-1133">Transmembrane helix</keyword>